<feature type="transmembrane region" description="Helical" evidence="5">
    <location>
        <begin position="12"/>
        <end position="34"/>
    </location>
</feature>
<evidence type="ECO:0000313" key="7">
    <source>
        <dbReference type="Proteomes" id="UP001059950"/>
    </source>
</evidence>
<evidence type="ECO:0000256" key="2">
    <source>
        <dbReference type="ARBA" id="ARBA00022692"/>
    </source>
</evidence>
<name>A0ABY5GXR2_9GAMM</name>
<evidence type="ECO:0000256" key="3">
    <source>
        <dbReference type="ARBA" id="ARBA00022989"/>
    </source>
</evidence>
<dbReference type="InterPro" id="IPR007318">
    <property type="entry name" value="Phopholipid_MeTrfase"/>
</dbReference>
<keyword evidence="2 5" id="KW-0812">Transmembrane</keyword>
<protein>
    <submittedName>
        <fullName evidence="6">Isoprenylcysteine carboxylmethyltransferase family protein</fullName>
    </submittedName>
</protein>
<proteinExistence type="predicted"/>
<dbReference type="Gene3D" id="1.20.120.1630">
    <property type="match status" value="1"/>
</dbReference>
<evidence type="ECO:0000256" key="1">
    <source>
        <dbReference type="ARBA" id="ARBA00004127"/>
    </source>
</evidence>
<feature type="transmembrane region" description="Helical" evidence="5">
    <location>
        <begin position="92"/>
        <end position="121"/>
    </location>
</feature>
<comment type="subcellular location">
    <subcellularLocation>
        <location evidence="1">Endomembrane system</location>
        <topology evidence="1">Multi-pass membrane protein</topology>
    </subcellularLocation>
</comment>
<dbReference type="Pfam" id="PF04191">
    <property type="entry name" value="PEMT"/>
    <property type="match status" value="1"/>
</dbReference>
<dbReference type="PANTHER" id="PTHR12714">
    <property type="entry name" value="PROTEIN-S ISOPRENYLCYSTEINE O-METHYLTRANSFERASE"/>
    <property type="match status" value="1"/>
</dbReference>
<gene>
    <name evidence="6" type="ORF">KDX31_06895</name>
</gene>
<keyword evidence="3 5" id="KW-1133">Transmembrane helix</keyword>
<evidence type="ECO:0000256" key="4">
    <source>
        <dbReference type="ARBA" id="ARBA00023136"/>
    </source>
</evidence>
<keyword evidence="7" id="KW-1185">Reference proteome</keyword>
<dbReference type="Proteomes" id="UP001059950">
    <property type="component" value="Chromosome"/>
</dbReference>
<feature type="transmembrane region" description="Helical" evidence="5">
    <location>
        <begin position="40"/>
        <end position="60"/>
    </location>
</feature>
<dbReference type="PANTHER" id="PTHR12714:SF24">
    <property type="entry name" value="SLR1182 PROTEIN"/>
    <property type="match status" value="1"/>
</dbReference>
<organism evidence="6 7">
    <name type="scientific">Amphritea atlantica</name>
    <dbReference type="NCBI Taxonomy" id="355243"/>
    <lineage>
        <taxon>Bacteria</taxon>
        <taxon>Pseudomonadati</taxon>
        <taxon>Pseudomonadota</taxon>
        <taxon>Gammaproteobacteria</taxon>
        <taxon>Oceanospirillales</taxon>
        <taxon>Oceanospirillaceae</taxon>
        <taxon>Amphritea</taxon>
    </lineage>
</organism>
<keyword evidence="4 5" id="KW-0472">Membrane</keyword>
<evidence type="ECO:0000313" key="6">
    <source>
        <dbReference type="EMBL" id="UTW04720.1"/>
    </source>
</evidence>
<sequence>MRSLELKIPPLVLMAVFALLMWGVSTITPVLHFIMAGALALGAAIAAIGGLLAALGVAEFRKARTTVDPRMPHKSEALVISGVYRISRNPMYVGFLVALAGWALCLSNVAAFLFLPLFVIYMNRYQIEPEERYMRARFGSDFDCYVGQVRRWL</sequence>
<dbReference type="EMBL" id="CP073344">
    <property type="protein sequence ID" value="UTW04720.1"/>
    <property type="molecule type" value="Genomic_DNA"/>
</dbReference>
<accession>A0ABY5GXR2</accession>
<evidence type="ECO:0000256" key="5">
    <source>
        <dbReference type="SAM" id="Phobius"/>
    </source>
</evidence>
<reference evidence="6" key="1">
    <citation type="submission" date="2021-04" db="EMBL/GenBank/DDBJ databases">
        <title>Oceanospirillales bacteria with DddD are important DMSP degraders in coastal seawater.</title>
        <authorList>
            <person name="Liu J."/>
        </authorList>
    </citation>
    <scope>NUCLEOTIDE SEQUENCE</scope>
    <source>
        <strain evidence="6">GY6</strain>
    </source>
</reference>